<keyword evidence="4" id="KW-0813">Transport</keyword>
<dbReference type="InterPro" id="IPR048279">
    <property type="entry name" value="MdtK-like"/>
</dbReference>
<reference evidence="11" key="2">
    <citation type="journal article" date="2021" name="PeerJ">
        <title>Extensive microbial diversity within the chicken gut microbiome revealed by metagenomics and culture.</title>
        <authorList>
            <person name="Gilroy R."/>
            <person name="Ravi A."/>
            <person name="Getino M."/>
            <person name="Pursley I."/>
            <person name="Horton D.L."/>
            <person name="Alikhan N.F."/>
            <person name="Baker D."/>
            <person name="Gharbi K."/>
            <person name="Hall N."/>
            <person name="Watson M."/>
            <person name="Adriaenssens E.M."/>
            <person name="Foster-Nyarko E."/>
            <person name="Jarju S."/>
            <person name="Secka A."/>
            <person name="Antonio M."/>
            <person name="Oren A."/>
            <person name="Chaudhuri R.R."/>
            <person name="La Ragione R."/>
            <person name="Hildebrand F."/>
            <person name="Pallen M.J."/>
        </authorList>
    </citation>
    <scope>NUCLEOTIDE SEQUENCE</scope>
    <source>
        <strain evidence="11">ChiGjej3B3-7149</strain>
    </source>
</reference>
<evidence type="ECO:0000256" key="2">
    <source>
        <dbReference type="ARBA" id="ARBA00008417"/>
    </source>
</evidence>
<feature type="transmembrane region" description="Helical" evidence="10">
    <location>
        <begin position="428"/>
        <end position="446"/>
    </location>
</feature>
<feature type="transmembrane region" description="Helical" evidence="10">
    <location>
        <begin position="138"/>
        <end position="156"/>
    </location>
</feature>
<dbReference type="PANTHER" id="PTHR43823:SF3">
    <property type="entry name" value="MULTIDRUG EXPORT PROTEIN MEPA"/>
    <property type="match status" value="1"/>
</dbReference>
<evidence type="ECO:0000256" key="3">
    <source>
        <dbReference type="ARBA" id="ARBA00022106"/>
    </source>
</evidence>
<name>A0A9D1DMB5_9FIRM</name>
<dbReference type="InterPro" id="IPR045070">
    <property type="entry name" value="MATE_MepA-like"/>
</dbReference>
<dbReference type="GO" id="GO:0046677">
    <property type="term" value="P:response to antibiotic"/>
    <property type="evidence" value="ECO:0007669"/>
    <property type="project" value="UniProtKB-KW"/>
</dbReference>
<comment type="caution">
    <text evidence="11">The sequence shown here is derived from an EMBL/GenBank/DDBJ whole genome shotgun (WGS) entry which is preliminary data.</text>
</comment>
<dbReference type="AlphaFoldDB" id="A0A9D1DMB5"/>
<feature type="transmembrane region" description="Helical" evidence="10">
    <location>
        <begin position="238"/>
        <end position="261"/>
    </location>
</feature>
<evidence type="ECO:0000256" key="9">
    <source>
        <dbReference type="ARBA" id="ARBA00023251"/>
    </source>
</evidence>
<feature type="transmembrane region" description="Helical" evidence="10">
    <location>
        <begin position="281"/>
        <end position="310"/>
    </location>
</feature>
<evidence type="ECO:0000256" key="1">
    <source>
        <dbReference type="ARBA" id="ARBA00004651"/>
    </source>
</evidence>
<proteinExistence type="inferred from homology"/>
<feature type="transmembrane region" description="Helical" evidence="10">
    <location>
        <begin position="95"/>
        <end position="118"/>
    </location>
</feature>
<dbReference type="GO" id="GO:0042910">
    <property type="term" value="F:xenobiotic transmembrane transporter activity"/>
    <property type="evidence" value="ECO:0007669"/>
    <property type="project" value="InterPro"/>
</dbReference>
<dbReference type="CDD" id="cd13143">
    <property type="entry name" value="MATE_MepA_like"/>
    <property type="match status" value="1"/>
</dbReference>
<evidence type="ECO:0000256" key="5">
    <source>
        <dbReference type="ARBA" id="ARBA00022475"/>
    </source>
</evidence>
<keyword evidence="8 10" id="KW-0472">Membrane</keyword>
<evidence type="ECO:0000313" key="11">
    <source>
        <dbReference type="EMBL" id="HIR55408.1"/>
    </source>
</evidence>
<comment type="subcellular location">
    <subcellularLocation>
        <location evidence="1">Cell membrane</location>
        <topology evidence="1">Multi-pass membrane protein</topology>
    </subcellularLocation>
</comment>
<sequence>MKMQNNLGSDPIRPLVWRIAFPSMLAQFVSVLYSIVDRIYISNIPLTGETALAGVGVCGPVVTMLGAFAFLVGVGGAPLMSINMGAGRPEEARRILSNSFLVLCVCAVVLTAVVFPLQRPMLMFFGASEVTYPYAEEYFSIYLCGTVFNLLSLGMNQFIISQGLAKKGMFSVVLGAALNIALDPLFIFAFDMGVAGAAVATVLSQLASCVYVLCVLFGRSVQVRIGFGGYSLKLIGRILITGISPFLIIFVDSVMIISMNAVLQSYGGAELGDRLITCATIAQSFMLVVTMPLGGISGGTQTILAFNYGAHRRDRILQAEKHIALLCVGYTALMFALARLGGGLFVRLFTTEPELAAEALDAIRICTLAVIPLGIQYAIVDGFTGMAQVKLALPLSAFRKVVYFAALFWLPAAFGARAVFYAEPVSDVLGPIASVIIYAVFIKKILDFPAAPRHHEG</sequence>
<evidence type="ECO:0000313" key="12">
    <source>
        <dbReference type="Proteomes" id="UP000824238"/>
    </source>
</evidence>
<dbReference type="PIRSF" id="PIRSF006603">
    <property type="entry name" value="DinF"/>
    <property type="match status" value="1"/>
</dbReference>
<evidence type="ECO:0000256" key="8">
    <source>
        <dbReference type="ARBA" id="ARBA00023136"/>
    </source>
</evidence>
<reference evidence="11" key="1">
    <citation type="submission" date="2020-10" db="EMBL/GenBank/DDBJ databases">
        <authorList>
            <person name="Gilroy R."/>
        </authorList>
    </citation>
    <scope>NUCLEOTIDE SEQUENCE</scope>
    <source>
        <strain evidence="11">ChiGjej3B3-7149</strain>
    </source>
</reference>
<feature type="transmembrane region" description="Helical" evidence="10">
    <location>
        <begin position="322"/>
        <end position="342"/>
    </location>
</feature>
<dbReference type="EMBL" id="DVHH01000177">
    <property type="protein sequence ID" value="HIR55408.1"/>
    <property type="molecule type" value="Genomic_DNA"/>
</dbReference>
<dbReference type="InterPro" id="IPR051327">
    <property type="entry name" value="MATE_MepA_subfamily"/>
</dbReference>
<feature type="transmembrane region" description="Helical" evidence="10">
    <location>
        <begin position="362"/>
        <end position="380"/>
    </location>
</feature>
<keyword evidence="7 10" id="KW-1133">Transmembrane helix</keyword>
<dbReference type="InterPro" id="IPR002528">
    <property type="entry name" value="MATE_fam"/>
</dbReference>
<evidence type="ECO:0000256" key="6">
    <source>
        <dbReference type="ARBA" id="ARBA00022692"/>
    </source>
</evidence>
<keyword evidence="5" id="KW-1003">Cell membrane</keyword>
<organism evidence="11 12">
    <name type="scientific">Candidatus Scatomorpha intestinigallinarum</name>
    <dbReference type="NCBI Taxonomy" id="2840923"/>
    <lineage>
        <taxon>Bacteria</taxon>
        <taxon>Bacillati</taxon>
        <taxon>Bacillota</taxon>
        <taxon>Clostridia</taxon>
        <taxon>Eubacteriales</taxon>
        <taxon>Candidatus Scatomorpha</taxon>
    </lineage>
</organism>
<dbReference type="GO" id="GO:0015297">
    <property type="term" value="F:antiporter activity"/>
    <property type="evidence" value="ECO:0007669"/>
    <property type="project" value="InterPro"/>
</dbReference>
<evidence type="ECO:0000256" key="4">
    <source>
        <dbReference type="ARBA" id="ARBA00022448"/>
    </source>
</evidence>
<gene>
    <name evidence="11" type="ORF">IAD36_07445</name>
</gene>
<keyword evidence="9" id="KW-0046">Antibiotic resistance</keyword>
<comment type="similarity">
    <text evidence="2">Belongs to the multi antimicrobial extrusion (MATE) (TC 2.A.66.1) family. MepA subfamily.</text>
</comment>
<dbReference type="PANTHER" id="PTHR43823">
    <property type="entry name" value="SPORULATION PROTEIN YKVU"/>
    <property type="match status" value="1"/>
</dbReference>
<dbReference type="GO" id="GO:0005886">
    <property type="term" value="C:plasma membrane"/>
    <property type="evidence" value="ECO:0007669"/>
    <property type="project" value="UniProtKB-SubCell"/>
</dbReference>
<evidence type="ECO:0000256" key="10">
    <source>
        <dbReference type="SAM" id="Phobius"/>
    </source>
</evidence>
<accession>A0A9D1DMB5</accession>
<protein>
    <recommendedName>
        <fullName evidence="3">Multidrug export protein MepA</fullName>
    </recommendedName>
</protein>
<keyword evidence="6 10" id="KW-0812">Transmembrane</keyword>
<dbReference type="Pfam" id="PF01554">
    <property type="entry name" value="MatE"/>
    <property type="match status" value="2"/>
</dbReference>
<feature type="transmembrane region" description="Helical" evidence="10">
    <location>
        <begin position="51"/>
        <end position="74"/>
    </location>
</feature>
<feature type="transmembrane region" description="Helical" evidence="10">
    <location>
        <begin position="401"/>
        <end position="422"/>
    </location>
</feature>
<dbReference type="Proteomes" id="UP000824238">
    <property type="component" value="Unassembled WGS sequence"/>
</dbReference>
<feature type="transmembrane region" description="Helical" evidence="10">
    <location>
        <begin position="196"/>
        <end position="217"/>
    </location>
</feature>
<dbReference type="NCBIfam" id="TIGR00797">
    <property type="entry name" value="matE"/>
    <property type="match status" value="1"/>
</dbReference>
<feature type="transmembrane region" description="Helical" evidence="10">
    <location>
        <begin position="15"/>
        <end position="36"/>
    </location>
</feature>
<evidence type="ECO:0000256" key="7">
    <source>
        <dbReference type="ARBA" id="ARBA00022989"/>
    </source>
</evidence>
<feature type="transmembrane region" description="Helical" evidence="10">
    <location>
        <begin position="168"/>
        <end position="190"/>
    </location>
</feature>